<keyword evidence="2" id="KW-0812">Transmembrane</keyword>
<evidence type="ECO:0000256" key="2">
    <source>
        <dbReference type="SAM" id="Phobius"/>
    </source>
</evidence>
<evidence type="ECO:0000259" key="3">
    <source>
        <dbReference type="Pfam" id="PF07811"/>
    </source>
</evidence>
<keyword evidence="2" id="KW-1133">Transmembrane helix</keyword>
<evidence type="ECO:0000313" key="5">
    <source>
        <dbReference type="Proteomes" id="UP000536534"/>
    </source>
</evidence>
<evidence type="ECO:0000256" key="1">
    <source>
        <dbReference type="SAM" id="MobiDB-lite"/>
    </source>
</evidence>
<dbReference type="EMBL" id="JAAYYV010000114">
    <property type="protein sequence ID" value="NLF53648.1"/>
    <property type="molecule type" value="Genomic_DNA"/>
</dbReference>
<name>A0A7X7LUN7_9RHOO</name>
<keyword evidence="2" id="KW-0472">Membrane</keyword>
<sequence length="307" mass="32276">MTPRTLDAIVRRDHQHGAGLVGFVVVAPTLLALTMAILQTGLAFHAKSSLNYAGFEAARAGSLAHADPTRIRLAFTRAMTAYYGGGRNAGELAAAARRAHDDLAGAVRIEILSPSKESFDDFHSPAAAHRLGTAERVIPSAALAHRRCPPDRPGCAADPAHNRSAQTLADANLLKLRLTWGIPRAKQMPLAGRFFTWALRTLDADDRDAFRSRLLAAGRIPLVSHVTVRMQSDAIESGAIVPRPVSGGGDTPIAPGTPAPPEPLPPCGSLDPLCTEPKPPSPPIEEPVQGGDAPTPPSDDSGDLPCP</sequence>
<feature type="domain" description="TadE-like" evidence="3">
    <location>
        <begin position="17"/>
        <end position="59"/>
    </location>
</feature>
<gene>
    <name evidence="4" type="ORF">GX576_04475</name>
</gene>
<dbReference type="AlphaFoldDB" id="A0A7X7LUN7"/>
<accession>A0A7X7LUN7</accession>
<dbReference type="InterPro" id="IPR012495">
    <property type="entry name" value="TadE-like_dom"/>
</dbReference>
<dbReference type="Pfam" id="PF07811">
    <property type="entry name" value="TadE"/>
    <property type="match status" value="1"/>
</dbReference>
<feature type="region of interest" description="Disordered" evidence="1">
    <location>
        <begin position="239"/>
        <end position="307"/>
    </location>
</feature>
<dbReference type="Proteomes" id="UP000536534">
    <property type="component" value="Unassembled WGS sequence"/>
</dbReference>
<reference evidence="4 5" key="1">
    <citation type="journal article" date="2020" name="Biotechnol. Biofuels">
        <title>New insights from the biogas microbiome by comprehensive genome-resolved metagenomics of nearly 1600 species originating from multiple anaerobic digesters.</title>
        <authorList>
            <person name="Campanaro S."/>
            <person name="Treu L."/>
            <person name="Rodriguez-R L.M."/>
            <person name="Kovalovszki A."/>
            <person name="Ziels R.M."/>
            <person name="Maus I."/>
            <person name="Zhu X."/>
            <person name="Kougias P.G."/>
            <person name="Basile A."/>
            <person name="Luo G."/>
            <person name="Schluter A."/>
            <person name="Konstantinidis K.T."/>
            <person name="Angelidaki I."/>
        </authorList>
    </citation>
    <scope>NUCLEOTIDE SEQUENCE [LARGE SCALE GENOMIC DNA]</scope>
    <source>
        <strain evidence="4">AS06rmzACSIP_256</strain>
    </source>
</reference>
<organism evidence="4 5">
    <name type="scientific">Thauera phenolivorans</name>
    <dbReference type="NCBI Taxonomy" id="1792543"/>
    <lineage>
        <taxon>Bacteria</taxon>
        <taxon>Pseudomonadati</taxon>
        <taxon>Pseudomonadota</taxon>
        <taxon>Betaproteobacteria</taxon>
        <taxon>Rhodocyclales</taxon>
        <taxon>Zoogloeaceae</taxon>
        <taxon>Thauera</taxon>
    </lineage>
</organism>
<comment type="caution">
    <text evidence="4">The sequence shown here is derived from an EMBL/GenBank/DDBJ whole genome shotgun (WGS) entry which is preliminary data.</text>
</comment>
<proteinExistence type="predicted"/>
<evidence type="ECO:0000313" key="4">
    <source>
        <dbReference type="EMBL" id="NLF53648.1"/>
    </source>
</evidence>
<feature type="compositionally biased region" description="Pro residues" evidence="1">
    <location>
        <begin position="255"/>
        <end position="266"/>
    </location>
</feature>
<feature type="transmembrane region" description="Helical" evidence="2">
    <location>
        <begin position="20"/>
        <end position="38"/>
    </location>
</feature>
<protein>
    <submittedName>
        <fullName evidence="4">Pilus assembly protein</fullName>
    </submittedName>
</protein>